<organism evidence="2 3">
    <name type="scientific">Rhizoctonia solani</name>
    <dbReference type="NCBI Taxonomy" id="456999"/>
    <lineage>
        <taxon>Eukaryota</taxon>
        <taxon>Fungi</taxon>
        <taxon>Dikarya</taxon>
        <taxon>Basidiomycota</taxon>
        <taxon>Agaricomycotina</taxon>
        <taxon>Agaricomycetes</taxon>
        <taxon>Cantharellales</taxon>
        <taxon>Ceratobasidiaceae</taxon>
        <taxon>Rhizoctonia</taxon>
    </lineage>
</organism>
<dbReference type="Proteomes" id="UP000663843">
    <property type="component" value="Unassembled WGS sequence"/>
</dbReference>
<evidence type="ECO:0000259" key="1">
    <source>
        <dbReference type="Pfam" id="PF05699"/>
    </source>
</evidence>
<dbReference type="Pfam" id="PF05699">
    <property type="entry name" value="Dimer_Tnp_hAT"/>
    <property type="match status" value="1"/>
</dbReference>
<feature type="domain" description="HAT C-terminal dimerisation" evidence="1">
    <location>
        <begin position="35"/>
        <end position="87"/>
    </location>
</feature>
<dbReference type="GO" id="GO:0046983">
    <property type="term" value="F:protein dimerization activity"/>
    <property type="evidence" value="ECO:0007669"/>
    <property type="project" value="InterPro"/>
</dbReference>
<dbReference type="InterPro" id="IPR008906">
    <property type="entry name" value="HATC_C_dom"/>
</dbReference>
<evidence type="ECO:0000313" key="3">
    <source>
        <dbReference type="Proteomes" id="UP000663843"/>
    </source>
</evidence>
<dbReference type="EMBL" id="CAJMWT010006751">
    <property type="protein sequence ID" value="CAE6519721.1"/>
    <property type="molecule type" value="Genomic_DNA"/>
</dbReference>
<evidence type="ECO:0000313" key="2">
    <source>
        <dbReference type="EMBL" id="CAE6519721.1"/>
    </source>
</evidence>
<gene>
    <name evidence="2" type="ORF">RDB_LOCUS163751</name>
</gene>
<accession>A0A8H3DBQ8</accession>
<name>A0A8H3DBQ8_9AGAM</name>
<dbReference type="AlphaFoldDB" id="A0A8H3DBQ8"/>
<comment type="caution">
    <text evidence="2">The sequence shown here is derived from an EMBL/GenBank/DDBJ whole genome shotgun (WGS) entry which is preliminary data.</text>
</comment>
<reference evidence="2" key="1">
    <citation type="submission" date="2021-01" db="EMBL/GenBank/DDBJ databases">
        <authorList>
            <person name="Kaushik A."/>
        </authorList>
    </citation>
    <scope>NUCLEOTIDE SEQUENCE</scope>
    <source>
        <strain evidence="2">AG2-2IIIB</strain>
    </source>
</reference>
<sequence length="138" mass="15508">MGLTYFDRNYPFIKREDDKEGLIGLKTTQTDNMRTYLNSPVVSEECIKERGGLLKYWELQLKTSPRVARMALDLLTIPASSVDSTRTLFGGPIVANWLETHVDHDVFRAAMSVGSWFGTPIPRDIDAVASILGNDSRE</sequence>
<protein>
    <recommendedName>
        <fullName evidence="1">HAT C-terminal dimerisation domain-containing protein</fullName>
    </recommendedName>
</protein>
<proteinExistence type="predicted"/>